<sequence length="165" mass="19145">MKGEKKKSMKENYNAVHNLLEQHAGLNALRDIFSGAMEAEKIIAALDKEIKHREELVAHLEVAKERLKGEIGTEYKKFKEKQRSDLESIDKAWEKHNKRVDADQKQRLGILETEVKNMVTESEMVRRKLDSARIELQKLEDKILLRESQLKAIDDQINKLKEAIG</sequence>
<comment type="caution">
    <text evidence="2">The sequence shown here is derived from an EMBL/GenBank/DDBJ whole genome shotgun (WGS) entry which is preliminary data.</text>
</comment>
<proteinExistence type="predicted"/>
<gene>
    <name evidence="2" type="ORF">LCGC14_0690220</name>
</gene>
<name>A0A0F9TTN1_9ZZZZ</name>
<evidence type="ECO:0000313" key="2">
    <source>
        <dbReference type="EMBL" id="KKN44743.1"/>
    </source>
</evidence>
<keyword evidence="1" id="KW-0175">Coiled coil</keyword>
<dbReference type="EMBL" id="LAZR01001433">
    <property type="protein sequence ID" value="KKN44743.1"/>
    <property type="molecule type" value="Genomic_DNA"/>
</dbReference>
<organism evidence="2">
    <name type="scientific">marine sediment metagenome</name>
    <dbReference type="NCBI Taxonomy" id="412755"/>
    <lineage>
        <taxon>unclassified sequences</taxon>
        <taxon>metagenomes</taxon>
        <taxon>ecological metagenomes</taxon>
    </lineage>
</organism>
<accession>A0A0F9TTN1</accession>
<protein>
    <submittedName>
        <fullName evidence="2">Uncharacterized protein</fullName>
    </submittedName>
</protein>
<dbReference type="AlphaFoldDB" id="A0A0F9TTN1"/>
<evidence type="ECO:0000256" key="1">
    <source>
        <dbReference type="SAM" id="Coils"/>
    </source>
</evidence>
<feature type="coiled-coil region" evidence="1">
    <location>
        <begin position="122"/>
        <end position="156"/>
    </location>
</feature>
<reference evidence="2" key="1">
    <citation type="journal article" date="2015" name="Nature">
        <title>Complex archaea that bridge the gap between prokaryotes and eukaryotes.</title>
        <authorList>
            <person name="Spang A."/>
            <person name="Saw J.H."/>
            <person name="Jorgensen S.L."/>
            <person name="Zaremba-Niedzwiedzka K."/>
            <person name="Martijn J."/>
            <person name="Lind A.E."/>
            <person name="van Eijk R."/>
            <person name="Schleper C."/>
            <person name="Guy L."/>
            <person name="Ettema T.J."/>
        </authorList>
    </citation>
    <scope>NUCLEOTIDE SEQUENCE</scope>
</reference>